<name>A0AAJ4E6D7_PSESX</name>
<dbReference type="Proteomes" id="UP000464688">
    <property type="component" value="Chromosome"/>
</dbReference>
<evidence type="ECO:0000313" key="1">
    <source>
        <dbReference type="EMBL" id="QHF09703.1"/>
    </source>
</evidence>
<dbReference type="AntiFam" id="ANF00261">
    <property type="entry name" value="Protein of unknown function (DUF1534)"/>
</dbReference>
<evidence type="ECO:0000313" key="2">
    <source>
        <dbReference type="Proteomes" id="UP000464688"/>
    </source>
</evidence>
<gene>
    <name evidence="1" type="ORF">N026_20460</name>
</gene>
<organism evidence="1 2">
    <name type="scientific">Pseudomonas syringae UB303</name>
    <dbReference type="NCBI Taxonomy" id="1357287"/>
    <lineage>
        <taxon>Bacteria</taxon>
        <taxon>Pseudomonadati</taxon>
        <taxon>Pseudomonadota</taxon>
        <taxon>Gammaproteobacteria</taxon>
        <taxon>Pseudomonadales</taxon>
        <taxon>Pseudomonadaceae</taxon>
        <taxon>Pseudomonas</taxon>
        <taxon>Pseudomonas syringae</taxon>
    </lineage>
</organism>
<accession>A0AAJ4E6D7</accession>
<dbReference type="EMBL" id="CP047267">
    <property type="protein sequence ID" value="QHF09703.1"/>
    <property type="molecule type" value="Genomic_DNA"/>
</dbReference>
<dbReference type="AlphaFoldDB" id="A0AAJ4E6D7"/>
<reference evidence="1 2" key="1">
    <citation type="journal article" date="2014" name="Genome Announc.">
        <title>Draft Genome Sequences of a Phylogenetically Diverse Suite of Pseudomonas syringae Strains from Multiple Source Populations.</title>
        <authorList>
            <person name="Baltrus D.A."/>
            <person name="Yourstone S."/>
            <person name="Lind A."/>
            <person name="Guilbaud C."/>
            <person name="Sands D.C."/>
            <person name="Jones C.D."/>
            <person name="Morris C.E."/>
            <person name="Dangl J.L."/>
        </authorList>
    </citation>
    <scope>NUCLEOTIDE SEQUENCE [LARGE SCALE GENOMIC DNA]</scope>
    <source>
        <strain evidence="1 2">UB303</strain>
    </source>
</reference>
<protein>
    <submittedName>
        <fullName evidence="1">DUF1534 domain-containing protein</fullName>
    </submittedName>
</protein>
<sequence>MFTRLSLRTLQRGNAVPDALRPLLNMRRRSVTRSVTKCMSTRSIGTIGFTRLPLRTFCVRSPVPMASALWRCFCHWRAGCRSSGGPGSCARS</sequence>
<proteinExistence type="predicted"/>